<dbReference type="HOGENOM" id="CLU_306239_0_0_5"/>
<reference evidence="2" key="1">
    <citation type="submission" date="2008-01" db="EMBL/GenBank/DDBJ databases">
        <title>Complete sequence of chromosome of Caulobacter sp. K31.</title>
        <authorList>
            <consortium name="US DOE Joint Genome Institute"/>
            <person name="Copeland A."/>
            <person name="Lucas S."/>
            <person name="Lapidus A."/>
            <person name="Barry K."/>
            <person name="Glavina del Rio T."/>
            <person name="Dalin E."/>
            <person name="Tice H."/>
            <person name="Pitluck S."/>
            <person name="Bruce D."/>
            <person name="Goodwin L."/>
            <person name="Thompson L.S."/>
            <person name="Brettin T."/>
            <person name="Detter J.C."/>
            <person name="Han C."/>
            <person name="Schmutz J."/>
            <person name="Larimer F."/>
            <person name="Land M."/>
            <person name="Hauser L."/>
            <person name="Kyrpides N."/>
            <person name="Kim E."/>
            <person name="Stephens C."/>
            <person name="Richardson P."/>
        </authorList>
    </citation>
    <scope>NUCLEOTIDE SEQUENCE [LARGE SCALE GENOMIC DNA]</scope>
    <source>
        <strain evidence="2">K31</strain>
    </source>
</reference>
<name>B0T4I7_CAUSK</name>
<dbReference type="STRING" id="366602.Caul_1810"/>
<evidence type="ECO:0000313" key="2">
    <source>
        <dbReference type="EMBL" id="ABZ70939.1"/>
    </source>
</evidence>
<dbReference type="AlphaFoldDB" id="B0T4I7"/>
<dbReference type="OrthoDB" id="626916at2"/>
<organism evidence="2">
    <name type="scientific">Caulobacter sp. (strain K31)</name>
    <dbReference type="NCBI Taxonomy" id="366602"/>
    <lineage>
        <taxon>Bacteria</taxon>
        <taxon>Pseudomonadati</taxon>
        <taxon>Pseudomonadota</taxon>
        <taxon>Alphaproteobacteria</taxon>
        <taxon>Caulobacterales</taxon>
        <taxon>Caulobacteraceae</taxon>
        <taxon>Caulobacter</taxon>
    </lineage>
</organism>
<dbReference type="PROSITE" id="PS51379">
    <property type="entry name" value="4FE4S_FER_2"/>
    <property type="match status" value="1"/>
</dbReference>
<evidence type="ECO:0000259" key="1">
    <source>
        <dbReference type="PROSITE" id="PS51379"/>
    </source>
</evidence>
<dbReference type="EMBL" id="CP000927">
    <property type="protein sequence ID" value="ABZ70939.1"/>
    <property type="molecule type" value="Genomic_DNA"/>
</dbReference>
<dbReference type="KEGG" id="cak:Caul_1810"/>
<gene>
    <name evidence="2" type="ordered locus">Caul_1810</name>
</gene>
<accession>B0T4I7</accession>
<proteinExistence type="predicted"/>
<protein>
    <recommendedName>
        <fullName evidence="1">4Fe-4S ferredoxin-type domain-containing protein</fullName>
    </recommendedName>
</protein>
<sequence length="967" mass="98907">MTRDPIFDLLPAVFRQADIGQGDPLRALTDILQTIDHDLHVGVDELYDAWFIQTCPLDWVAMIGGLVGVSLPTPVRPEHRALVADTLAARRRKGLAAALPILLRGASGWYVLPLTTGEPVDQAAPNPLVVPSATWPLLTSDADGAQPSKSASISPLDGSPAAGLWVWRLPVFGLEGVTPAPVAPPAGWPSSWAGWFRRYWLNPLGLSTPLWNRASTTLPLGPAPITALPVRTSLDLLTRDLARHRRDWPIAAPGGPTDSRLYGPQRGLLLSQQDAAGTWSDVPPLGVRAMKLGPFDLPPPDYPVFLSGAPDLTTLKAVTFPLQATLGDTIATLEVSLGDAPSLQDAASALQSALAKATVTQPGTAPQALTGATVLTWGTRLAVVPGDGATGPLAFAPPKGAKVVDPLMLINGATAVRAMRTAPLGADLLARFYSAAPASLLQFTDADGRAYAARLPLVADGAPTVVTTAAALQAALPGTTVMAIGERILILPPPPGGKPSNSPLPAAAPMAALAWDLGLTRGVVLDPDVGACAWPAAGAAPQAVSADYGYAAPMGLGGGLYPRTPQSHPDTAIPYPVAPTGPASFPGVMPNWIRTKPKWAVFTPVGSGTFPMVADLVLAAGQTLMIQAGAQQRPMIATDGGALAVTGPATGATAPGVLRLDGLLWRGGLAVSGGVLALTLTDVTLYATGKTPALGLATTPSGSPPQVAFSAERCMLAPIDGTGLSGTLNLADSIIGPLSAPYLGADALTGCAPGLAVTLARTTVLGATSAAGGLAATDTLFVGPLFAAGQVTLDHCYVADLQWTPVVGKTPVTPATDTPAVPARVEYCTACGGVRAVRLWRCHVVSLTLDPAAMKVCACAKPGPSETRACAGCAVSGCADACPLKATGAAWEGLADPPNFYPDSPYPDADFARLTDANPPQILTGATDQGEIGAFNAAQAQARSREFDAALRGALLFGAGVDVTFLN</sequence>
<dbReference type="eggNOG" id="COG3292">
    <property type="taxonomic scope" value="Bacteria"/>
</dbReference>
<dbReference type="InterPro" id="IPR017896">
    <property type="entry name" value="4Fe4S_Fe-S-bd"/>
</dbReference>
<feature type="domain" description="4Fe-4S ferredoxin-type" evidence="1">
    <location>
        <begin position="860"/>
        <end position="892"/>
    </location>
</feature>